<dbReference type="RefSeq" id="XP_030987297.1">
    <property type="nucleotide sequence ID" value="XM_031120843.1"/>
</dbReference>
<feature type="non-terminal residue" evidence="2">
    <location>
        <position position="1"/>
    </location>
</feature>
<reference evidence="2" key="3">
    <citation type="submission" date="2025-08" db="UniProtKB">
        <authorList>
            <consortium name="RefSeq"/>
        </authorList>
    </citation>
    <scope>IDENTIFICATION</scope>
    <source>
        <strain evidence="2">NI907</strain>
    </source>
</reference>
<dbReference type="Proteomes" id="UP000515153">
    <property type="component" value="Unplaced"/>
</dbReference>
<keyword evidence="1" id="KW-1185">Reference proteome</keyword>
<organism evidence="1 2">
    <name type="scientific">Pyricularia grisea</name>
    <name type="common">Crabgrass-specific blast fungus</name>
    <name type="synonym">Magnaporthe grisea</name>
    <dbReference type="NCBI Taxonomy" id="148305"/>
    <lineage>
        <taxon>Eukaryota</taxon>
        <taxon>Fungi</taxon>
        <taxon>Dikarya</taxon>
        <taxon>Ascomycota</taxon>
        <taxon>Pezizomycotina</taxon>
        <taxon>Sordariomycetes</taxon>
        <taxon>Sordariomycetidae</taxon>
        <taxon>Magnaporthales</taxon>
        <taxon>Pyriculariaceae</taxon>
        <taxon>Pyricularia</taxon>
    </lineage>
</organism>
<dbReference type="GeneID" id="41955757"/>
<sequence length="67" mass="7536">RTVVHLCISNELFFNPKYRDLHISSIIVDSKTPSLPAQSRYQAGGWLNGLRQDGAVDPVRANWKRAA</sequence>
<reference evidence="2" key="1">
    <citation type="journal article" date="2019" name="Mol. Biol. Evol.">
        <title>Blast fungal genomes show frequent chromosomal changes, gene gains and losses, and effector gene turnover.</title>
        <authorList>
            <person name="Gomez Luciano L.B."/>
            <person name="Jason Tsai I."/>
            <person name="Chuma I."/>
            <person name="Tosa Y."/>
            <person name="Chen Y.H."/>
            <person name="Li J.Y."/>
            <person name="Li M.Y."/>
            <person name="Jade Lu M.Y."/>
            <person name="Nakayashiki H."/>
            <person name="Li W.H."/>
        </authorList>
    </citation>
    <scope>NUCLEOTIDE SEQUENCE</scope>
    <source>
        <strain evidence="2">NI907</strain>
    </source>
</reference>
<dbReference type="KEGG" id="pgri:PgNI_00766"/>
<protein>
    <submittedName>
        <fullName evidence="2">Uncharacterized protein</fullName>
    </submittedName>
</protein>
<evidence type="ECO:0000313" key="2">
    <source>
        <dbReference type="RefSeq" id="XP_030987297.1"/>
    </source>
</evidence>
<reference evidence="2" key="2">
    <citation type="submission" date="2019-10" db="EMBL/GenBank/DDBJ databases">
        <authorList>
            <consortium name="NCBI Genome Project"/>
        </authorList>
    </citation>
    <scope>NUCLEOTIDE SEQUENCE</scope>
    <source>
        <strain evidence="2">NI907</strain>
    </source>
</reference>
<proteinExistence type="predicted"/>
<name>A0A6P8BJK8_PYRGI</name>
<gene>
    <name evidence="2" type="ORF">PgNI_00766</name>
</gene>
<evidence type="ECO:0000313" key="1">
    <source>
        <dbReference type="Proteomes" id="UP000515153"/>
    </source>
</evidence>
<dbReference type="AlphaFoldDB" id="A0A6P8BJK8"/>
<accession>A0A6P8BJK8</accession>